<reference evidence="6 7" key="1">
    <citation type="submission" date="2018-11" db="EMBL/GenBank/DDBJ databases">
        <title>Trebonia kvetii gen.nov., sp.nov., a novel acidophilic actinobacterium, and proposal of the new actinobacterial family Treboniaceae fam. nov.</title>
        <authorList>
            <person name="Rapoport D."/>
            <person name="Sagova-Mareckova M."/>
            <person name="Sedlacek I."/>
            <person name="Provaznik J."/>
            <person name="Kralova S."/>
            <person name="Pavlinic D."/>
            <person name="Benes V."/>
            <person name="Kopecky J."/>
        </authorList>
    </citation>
    <scope>NUCLEOTIDE SEQUENCE [LARGE SCALE GENOMIC DNA]</scope>
    <source>
        <strain evidence="6 7">15Tr583</strain>
    </source>
</reference>
<evidence type="ECO:0000313" key="6">
    <source>
        <dbReference type="EMBL" id="TVZ05475.1"/>
    </source>
</evidence>
<dbReference type="PANTHER" id="PTHR34535">
    <property type="entry name" value="HYDROGENASE MATURATION FACTOR HYPA"/>
    <property type="match status" value="1"/>
</dbReference>
<evidence type="ECO:0000256" key="3">
    <source>
        <dbReference type="ARBA" id="ARBA00022723"/>
    </source>
</evidence>
<feature type="binding site" evidence="5">
    <location>
        <position position="70"/>
    </location>
    <ligand>
        <name>Zn(2+)</name>
        <dbReference type="ChEBI" id="CHEBI:29105"/>
    </ligand>
</feature>
<dbReference type="InterPro" id="IPR020538">
    <property type="entry name" value="Hydgase_Ni_incorp_HypA/HybF_CS"/>
</dbReference>
<dbReference type="HAMAP" id="MF_00213">
    <property type="entry name" value="HypA_HybF"/>
    <property type="match status" value="1"/>
</dbReference>
<feature type="binding site" evidence="5">
    <location>
        <position position="2"/>
    </location>
    <ligand>
        <name>Ni(2+)</name>
        <dbReference type="ChEBI" id="CHEBI:49786"/>
    </ligand>
</feature>
<comment type="function">
    <text evidence="5">Involved in the maturation of [NiFe] hydrogenases. Required for nickel insertion into the metal center of the hydrogenase.</text>
</comment>
<dbReference type="OrthoDB" id="288014at2"/>
<organism evidence="6 7">
    <name type="scientific">Trebonia kvetii</name>
    <dbReference type="NCBI Taxonomy" id="2480626"/>
    <lineage>
        <taxon>Bacteria</taxon>
        <taxon>Bacillati</taxon>
        <taxon>Actinomycetota</taxon>
        <taxon>Actinomycetes</taxon>
        <taxon>Streptosporangiales</taxon>
        <taxon>Treboniaceae</taxon>
        <taxon>Trebonia</taxon>
    </lineage>
</organism>
<dbReference type="Pfam" id="PF01155">
    <property type="entry name" value="HypA"/>
    <property type="match status" value="1"/>
</dbReference>
<evidence type="ECO:0000256" key="1">
    <source>
        <dbReference type="ARBA" id="ARBA00010748"/>
    </source>
</evidence>
<keyword evidence="7" id="KW-1185">Reference proteome</keyword>
<keyword evidence="3 5" id="KW-0479">Metal-binding</keyword>
<comment type="similarity">
    <text evidence="1 5">Belongs to the HypA/HybF family.</text>
</comment>
<dbReference type="EMBL" id="RPFW01000002">
    <property type="protein sequence ID" value="TVZ05475.1"/>
    <property type="molecule type" value="Genomic_DNA"/>
</dbReference>
<evidence type="ECO:0000256" key="5">
    <source>
        <dbReference type="HAMAP-Rule" id="MF_00213"/>
    </source>
</evidence>
<keyword evidence="4 5" id="KW-0862">Zinc</keyword>
<dbReference type="InterPro" id="IPR000688">
    <property type="entry name" value="HypA/HybF"/>
</dbReference>
<evidence type="ECO:0000256" key="2">
    <source>
        <dbReference type="ARBA" id="ARBA00022596"/>
    </source>
</evidence>
<dbReference type="GO" id="GO:0016151">
    <property type="term" value="F:nickel cation binding"/>
    <property type="evidence" value="ECO:0007669"/>
    <property type="project" value="UniProtKB-UniRule"/>
</dbReference>
<feature type="binding site" evidence="5">
    <location>
        <position position="86"/>
    </location>
    <ligand>
        <name>Zn(2+)</name>
        <dbReference type="ChEBI" id="CHEBI:29105"/>
    </ligand>
</feature>
<dbReference type="Gene3D" id="3.30.2320.80">
    <property type="match status" value="1"/>
</dbReference>
<name>A0A6P2C4P7_9ACTN</name>
<feature type="binding site" evidence="5">
    <location>
        <position position="89"/>
    </location>
    <ligand>
        <name>Zn(2+)</name>
        <dbReference type="ChEBI" id="CHEBI:29105"/>
    </ligand>
</feature>
<gene>
    <name evidence="5" type="primary">hypA</name>
    <name evidence="6" type="ORF">EAS64_13100</name>
</gene>
<evidence type="ECO:0000256" key="4">
    <source>
        <dbReference type="ARBA" id="ARBA00022833"/>
    </source>
</evidence>
<keyword evidence="2 5" id="KW-0533">Nickel</keyword>
<dbReference type="AlphaFoldDB" id="A0A6P2C4P7"/>
<proteinExistence type="inferred from homology"/>
<evidence type="ECO:0000313" key="7">
    <source>
        <dbReference type="Proteomes" id="UP000460272"/>
    </source>
</evidence>
<protein>
    <recommendedName>
        <fullName evidence="5">Hydrogenase maturation factor HypA</fullName>
    </recommendedName>
</protein>
<feature type="binding site" evidence="5">
    <location>
        <position position="73"/>
    </location>
    <ligand>
        <name>Zn(2+)</name>
        <dbReference type="ChEBI" id="CHEBI:29105"/>
    </ligand>
</feature>
<dbReference type="PROSITE" id="PS01249">
    <property type="entry name" value="HYPA"/>
    <property type="match status" value="1"/>
</dbReference>
<dbReference type="RefSeq" id="WP_145853176.1">
    <property type="nucleotide sequence ID" value="NZ_RPFW01000002.1"/>
</dbReference>
<dbReference type="PIRSF" id="PIRSF004761">
    <property type="entry name" value="Hydrgn_mat_HypA"/>
    <property type="match status" value="1"/>
</dbReference>
<dbReference type="PANTHER" id="PTHR34535:SF3">
    <property type="entry name" value="HYDROGENASE MATURATION FACTOR HYPA"/>
    <property type="match status" value="1"/>
</dbReference>
<sequence length="113" mass="11646">MHEFGLCEGVLEAVRTRAAGRPVSGIRVRCGVRHAVDPESMAQAFSFVAAGTEADGAAVEVVTVPVTVHCRDCGTASESNDVLAVCPRCKGSDVDISGGDELVLESVRYGPGG</sequence>
<dbReference type="GO" id="GO:0051604">
    <property type="term" value="P:protein maturation"/>
    <property type="evidence" value="ECO:0007669"/>
    <property type="project" value="InterPro"/>
</dbReference>
<dbReference type="Proteomes" id="UP000460272">
    <property type="component" value="Unassembled WGS sequence"/>
</dbReference>
<comment type="caution">
    <text evidence="6">The sequence shown here is derived from an EMBL/GenBank/DDBJ whole genome shotgun (WGS) entry which is preliminary data.</text>
</comment>
<accession>A0A6P2C4P7</accession>
<dbReference type="GO" id="GO:0008270">
    <property type="term" value="F:zinc ion binding"/>
    <property type="evidence" value="ECO:0007669"/>
    <property type="project" value="UniProtKB-UniRule"/>
</dbReference>